<dbReference type="GO" id="GO:0022857">
    <property type="term" value="F:transmembrane transporter activity"/>
    <property type="evidence" value="ECO:0007669"/>
    <property type="project" value="TreeGrafter"/>
</dbReference>
<organism evidence="10 11">
    <name type="scientific">Pinibacter aurantiacus</name>
    <dbReference type="NCBI Taxonomy" id="2851599"/>
    <lineage>
        <taxon>Bacteria</taxon>
        <taxon>Pseudomonadati</taxon>
        <taxon>Bacteroidota</taxon>
        <taxon>Chitinophagia</taxon>
        <taxon>Chitinophagales</taxon>
        <taxon>Chitinophagaceae</taxon>
        <taxon>Pinibacter</taxon>
    </lineage>
</organism>
<feature type="domain" description="MacB-like periplasmic core" evidence="9">
    <location>
        <begin position="21"/>
        <end position="260"/>
    </location>
</feature>
<name>A0A9E2W6I5_9BACT</name>
<comment type="subcellular location">
    <subcellularLocation>
        <location evidence="1">Cell membrane</location>
        <topology evidence="1">Multi-pass membrane protein</topology>
    </subcellularLocation>
</comment>
<evidence type="ECO:0000256" key="4">
    <source>
        <dbReference type="ARBA" id="ARBA00022989"/>
    </source>
</evidence>
<dbReference type="InterPro" id="IPR050250">
    <property type="entry name" value="Macrolide_Exporter_MacB"/>
</dbReference>
<keyword evidence="11" id="KW-1185">Reference proteome</keyword>
<evidence type="ECO:0000256" key="7">
    <source>
        <dbReference type="SAM" id="Phobius"/>
    </source>
</evidence>
<protein>
    <submittedName>
        <fullName evidence="10">ABC transporter permease</fullName>
    </submittedName>
</protein>
<comment type="similarity">
    <text evidence="6">Belongs to the ABC-4 integral membrane protein family.</text>
</comment>
<dbReference type="RefSeq" id="WP_217794128.1">
    <property type="nucleotide sequence ID" value="NZ_JAHSPG010000016.1"/>
</dbReference>
<evidence type="ECO:0000259" key="9">
    <source>
        <dbReference type="Pfam" id="PF12704"/>
    </source>
</evidence>
<evidence type="ECO:0000256" key="6">
    <source>
        <dbReference type="ARBA" id="ARBA00038076"/>
    </source>
</evidence>
<dbReference type="Proteomes" id="UP000812270">
    <property type="component" value="Unassembled WGS sequence"/>
</dbReference>
<keyword evidence="3 7" id="KW-0812">Transmembrane</keyword>
<evidence type="ECO:0000313" key="10">
    <source>
        <dbReference type="EMBL" id="MBV4359868.1"/>
    </source>
</evidence>
<dbReference type="InterPro" id="IPR025857">
    <property type="entry name" value="MacB_PCD"/>
</dbReference>
<reference evidence="10" key="1">
    <citation type="submission" date="2021-06" db="EMBL/GenBank/DDBJ databases">
        <authorList>
            <person name="Huq M.A."/>
        </authorList>
    </citation>
    <scope>NUCLEOTIDE SEQUENCE</scope>
    <source>
        <strain evidence="10">MAH-26</strain>
    </source>
</reference>
<accession>A0A9E2W6I5</accession>
<dbReference type="Pfam" id="PF12704">
    <property type="entry name" value="MacB_PCD"/>
    <property type="match status" value="1"/>
</dbReference>
<evidence type="ECO:0000256" key="5">
    <source>
        <dbReference type="ARBA" id="ARBA00023136"/>
    </source>
</evidence>
<evidence type="ECO:0000259" key="8">
    <source>
        <dbReference type="Pfam" id="PF02687"/>
    </source>
</evidence>
<evidence type="ECO:0000313" key="11">
    <source>
        <dbReference type="Proteomes" id="UP000812270"/>
    </source>
</evidence>
<dbReference type="GO" id="GO:0005886">
    <property type="term" value="C:plasma membrane"/>
    <property type="evidence" value="ECO:0007669"/>
    <property type="project" value="UniProtKB-SubCell"/>
</dbReference>
<keyword evidence="5 7" id="KW-0472">Membrane</keyword>
<dbReference type="Pfam" id="PF02687">
    <property type="entry name" value="FtsX"/>
    <property type="match status" value="1"/>
</dbReference>
<dbReference type="InterPro" id="IPR003838">
    <property type="entry name" value="ABC3_permease_C"/>
</dbReference>
<dbReference type="EMBL" id="JAHSPG010000016">
    <property type="protein sequence ID" value="MBV4359868.1"/>
    <property type="molecule type" value="Genomic_DNA"/>
</dbReference>
<feature type="transmembrane region" description="Helical" evidence="7">
    <location>
        <begin position="21"/>
        <end position="46"/>
    </location>
</feature>
<dbReference type="AlphaFoldDB" id="A0A9E2W6I5"/>
<dbReference type="PANTHER" id="PTHR30572">
    <property type="entry name" value="MEMBRANE COMPONENT OF TRANSPORTER-RELATED"/>
    <property type="match status" value="1"/>
</dbReference>
<evidence type="ECO:0000256" key="3">
    <source>
        <dbReference type="ARBA" id="ARBA00022692"/>
    </source>
</evidence>
<dbReference type="PANTHER" id="PTHR30572:SF4">
    <property type="entry name" value="ABC TRANSPORTER PERMEASE YTRF"/>
    <property type="match status" value="1"/>
</dbReference>
<gene>
    <name evidence="10" type="ORF">KTO63_22070</name>
</gene>
<feature type="transmembrane region" description="Helical" evidence="7">
    <location>
        <begin position="387"/>
        <end position="407"/>
    </location>
</feature>
<keyword evidence="2" id="KW-1003">Cell membrane</keyword>
<feature type="transmembrane region" description="Helical" evidence="7">
    <location>
        <begin position="349"/>
        <end position="375"/>
    </location>
</feature>
<proteinExistence type="inferred from homology"/>
<feature type="transmembrane region" description="Helical" evidence="7">
    <location>
        <begin position="300"/>
        <end position="325"/>
    </location>
</feature>
<keyword evidence="4 7" id="KW-1133">Transmembrane helix</keyword>
<comment type="caution">
    <text evidence="10">The sequence shown here is derived from an EMBL/GenBank/DDBJ whole genome shotgun (WGS) entry which is preliminary data.</text>
</comment>
<evidence type="ECO:0000256" key="1">
    <source>
        <dbReference type="ARBA" id="ARBA00004651"/>
    </source>
</evidence>
<feature type="domain" description="ABC3 transporter permease C-terminal" evidence="8">
    <location>
        <begin position="304"/>
        <end position="417"/>
    </location>
</feature>
<sequence>MKLTDTISLSFRTIRSNFLRTAITVAIIALGIAALIGINTAIQAIAQKFQESFSSMGANGFTIRYRQVNVQFGRPSVKMQSKKNRRLKTSNANKTINIQEAEAFKEIYKYPSEVSISIGGGGNNIVNYGSQKTNPTVRINGGDENYVDMNGYDLAAGRNINTLDVTSARNVCIIGKDIVDKLFKGNDDLAVDKVISINGISYRVIGTLQSKGSTFGMSLDNLIITSYKNVRRFFNTGTNASFSIGVKVHDVSNMDVAIGEAEGAFRAIRKVSVQDDDNFLIDKSDSFVEMLMKQMGRLTGAAVVIGFITLVGAAIGLMNIMLVAVTERTKEVGLIKAIGGKQRNVRMQFLFESIIISLLGAFFGIIIGVLLGNIVSVLMGTGFVVPWIWVALGVLICSVVGLLAGLYPAFKASRLNPIEALRYE</sequence>
<evidence type="ECO:0000256" key="2">
    <source>
        <dbReference type="ARBA" id="ARBA00022475"/>
    </source>
</evidence>